<dbReference type="Proteomes" id="UP000019593">
    <property type="component" value="Chromosome"/>
</dbReference>
<protein>
    <submittedName>
        <fullName evidence="2">Uncharacterized protein</fullName>
    </submittedName>
</protein>
<keyword evidence="3" id="KW-1185">Reference proteome</keyword>
<dbReference type="EMBL" id="CP004372">
    <property type="protein sequence ID" value="AHM02642.1"/>
    <property type="molecule type" value="Genomic_DNA"/>
</dbReference>
<evidence type="ECO:0000256" key="1">
    <source>
        <dbReference type="SAM" id="SignalP"/>
    </source>
</evidence>
<evidence type="ECO:0000313" key="3">
    <source>
        <dbReference type="Proteomes" id="UP000019593"/>
    </source>
</evidence>
<feature type="chain" id="PRO_5004912604" evidence="1">
    <location>
        <begin position="23"/>
        <end position="137"/>
    </location>
</feature>
<proteinExistence type="predicted"/>
<dbReference type="KEGG" id="red:roselon_00185"/>
<accession>W8RXT9</accession>
<organism evidence="2 3">
    <name type="scientific">Roseicyclus elongatus DSM 19469</name>
    <dbReference type="NCBI Taxonomy" id="1294273"/>
    <lineage>
        <taxon>Bacteria</taxon>
        <taxon>Pseudomonadati</taxon>
        <taxon>Pseudomonadota</taxon>
        <taxon>Alphaproteobacteria</taxon>
        <taxon>Rhodobacterales</taxon>
        <taxon>Roseobacteraceae</taxon>
        <taxon>Roseicyclus</taxon>
    </lineage>
</organism>
<dbReference type="RefSeq" id="WP_025310569.1">
    <property type="nucleotide sequence ID" value="NZ_CP004372.1"/>
</dbReference>
<keyword evidence="1" id="KW-0732">Signal</keyword>
<gene>
    <name evidence="2" type="ORF">roselon_00185</name>
</gene>
<sequence>MAMRGLAALMAMAMVVAGPAVAEPGEVALERTVSDADRGLRAIIRYRPEVMTGGREEIEAEDGSVAYLYWDGLMGQFSAEIIEGQIAGGDAEAFLREAVIAVCPSVEQSVLATAPVQVDGRFLRIFAQCLDVDADYH</sequence>
<dbReference type="STRING" id="1294273.roselon_00185"/>
<dbReference type="HOGENOM" id="CLU_1863674_0_0_5"/>
<dbReference type="AlphaFoldDB" id="W8RXT9"/>
<evidence type="ECO:0000313" key="2">
    <source>
        <dbReference type="EMBL" id="AHM02642.1"/>
    </source>
</evidence>
<feature type="signal peptide" evidence="1">
    <location>
        <begin position="1"/>
        <end position="22"/>
    </location>
</feature>
<name>W8RXT9_9RHOB</name>
<reference evidence="2 3" key="1">
    <citation type="submission" date="2013-03" db="EMBL/GenBank/DDBJ databases">
        <authorList>
            <person name="Fiebig A."/>
            <person name="Goeker M."/>
            <person name="Klenk H.-P.P."/>
        </authorList>
    </citation>
    <scope>NUCLEOTIDE SEQUENCE [LARGE SCALE GENOMIC DNA]</scope>
    <source>
        <strain evidence="3">DSM 19469</strain>
    </source>
</reference>